<comment type="similarity">
    <text evidence="1 4">Belongs to the glycosyl hydrolase 28 family.</text>
</comment>
<evidence type="ECO:0000313" key="5">
    <source>
        <dbReference type="EMBL" id="CUX54686.1"/>
    </source>
</evidence>
<protein>
    <submittedName>
        <fullName evidence="5">Polygalacturonase</fullName>
    </submittedName>
</protein>
<dbReference type="GO" id="GO:0004650">
    <property type="term" value="F:polygalacturonase activity"/>
    <property type="evidence" value="ECO:0007669"/>
    <property type="project" value="InterPro"/>
</dbReference>
<proteinExistence type="inferred from homology"/>
<dbReference type="PANTHER" id="PTHR31339">
    <property type="entry name" value="PECTIN LYASE-RELATED"/>
    <property type="match status" value="1"/>
</dbReference>
<evidence type="ECO:0000256" key="2">
    <source>
        <dbReference type="ARBA" id="ARBA00022801"/>
    </source>
</evidence>
<keyword evidence="2 4" id="KW-0378">Hydrolase</keyword>
<gene>
    <name evidence="5" type="ORF">AGR7C_Lc20158</name>
</gene>
<dbReference type="InterPro" id="IPR051801">
    <property type="entry name" value="GH28_Enzymes"/>
</dbReference>
<sequence length="453" mass="48175">MSIMNISQDITVAAGGLDATAAIQQAIDTVSAAGGGRVSLSAGRHVSAGLHLKSGVELHLAEDAVLAPVSDYDAYGLTRVSVIAEDSDRGMIIARCAHDIAVTGPGRIEAGGENFIVGDDKAMGTYIPAKKRPRVMVLESCRNVRLENLSVSGSPMWTLHMVDCEDLHFRNLRIENDRRLPNTDGIVLDACRRALIEDCFISTADDGICLKTSAGPDGKAVGVCDDITVRRCTVSSMSCALKLGTESFGDFTDVVFEDCKIVQSNRGVGLFSRDGGAMRNIRFSRIETECHETPGGFWGSGEAVTVTVVDRRPERQAGSVDNLVVEDLSGSMEGAINLVAISKAGIHNVRLERITLSQQPGKLGTGLQYDLRPTNADIAPSPHAAGRANAWTQDAEGRIVGMEDYPGGMPAVYLAGVEGFAAHDVAIKRTTPLPEGWNSQEIVATTNLPEGSR</sequence>
<dbReference type="SMART" id="SM00710">
    <property type="entry name" value="PbH1"/>
    <property type="match status" value="4"/>
</dbReference>
<dbReference type="InterPro" id="IPR012334">
    <property type="entry name" value="Pectin_lyas_fold"/>
</dbReference>
<dbReference type="Pfam" id="PF00295">
    <property type="entry name" value="Glyco_hydro_28"/>
    <property type="match status" value="1"/>
</dbReference>
<organism evidence="5 6">
    <name type="scientific">Agrobacterium deltaense Zutra 3/1</name>
    <dbReference type="NCBI Taxonomy" id="1183427"/>
    <lineage>
        <taxon>Bacteria</taxon>
        <taxon>Pseudomonadati</taxon>
        <taxon>Pseudomonadota</taxon>
        <taxon>Alphaproteobacteria</taxon>
        <taxon>Hyphomicrobiales</taxon>
        <taxon>Rhizobiaceae</taxon>
        <taxon>Rhizobium/Agrobacterium group</taxon>
        <taxon>Agrobacterium</taxon>
    </lineage>
</organism>
<name>A0A1S7RMY5_9HYPH</name>
<dbReference type="AlphaFoldDB" id="A0A1S7RMY5"/>
<dbReference type="InterPro" id="IPR000743">
    <property type="entry name" value="Glyco_hydro_28"/>
</dbReference>
<dbReference type="EMBL" id="FBWG01000038">
    <property type="protein sequence ID" value="CUX54686.1"/>
    <property type="molecule type" value="Genomic_DNA"/>
</dbReference>
<dbReference type="GO" id="GO:0005975">
    <property type="term" value="P:carbohydrate metabolic process"/>
    <property type="evidence" value="ECO:0007669"/>
    <property type="project" value="InterPro"/>
</dbReference>
<evidence type="ECO:0000256" key="3">
    <source>
        <dbReference type="ARBA" id="ARBA00023295"/>
    </source>
</evidence>
<dbReference type="SUPFAM" id="SSF51126">
    <property type="entry name" value="Pectin lyase-like"/>
    <property type="match status" value="1"/>
</dbReference>
<reference evidence="5 6" key="1">
    <citation type="submission" date="2016-01" db="EMBL/GenBank/DDBJ databases">
        <authorList>
            <person name="Oliw E.H."/>
        </authorList>
    </citation>
    <scope>NUCLEOTIDE SEQUENCE [LARGE SCALE GENOMIC DNA]</scope>
    <source>
        <strain evidence="5 6">Zutra 3-1</strain>
    </source>
</reference>
<dbReference type="InterPro" id="IPR011050">
    <property type="entry name" value="Pectin_lyase_fold/virulence"/>
</dbReference>
<dbReference type="PANTHER" id="PTHR31339:SF9">
    <property type="entry name" value="PLASMIN AND FIBRONECTIN-BINDING PROTEIN A"/>
    <property type="match status" value="1"/>
</dbReference>
<evidence type="ECO:0000313" key="6">
    <source>
        <dbReference type="Proteomes" id="UP000191987"/>
    </source>
</evidence>
<evidence type="ECO:0000256" key="1">
    <source>
        <dbReference type="ARBA" id="ARBA00008834"/>
    </source>
</evidence>
<accession>A0A1S7RMY5</accession>
<evidence type="ECO:0000256" key="4">
    <source>
        <dbReference type="RuleBase" id="RU361169"/>
    </source>
</evidence>
<keyword evidence="3 4" id="KW-0326">Glycosidase</keyword>
<dbReference type="Gene3D" id="2.160.20.10">
    <property type="entry name" value="Single-stranded right-handed beta-helix, Pectin lyase-like"/>
    <property type="match status" value="1"/>
</dbReference>
<dbReference type="InterPro" id="IPR006626">
    <property type="entry name" value="PbH1"/>
</dbReference>
<dbReference type="Proteomes" id="UP000191987">
    <property type="component" value="Unassembled WGS sequence"/>
</dbReference>